<protein>
    <submittedName>
        <fullName evidence="6">Putative flavin-containing amine oxidase</fullName>
    </submittedName>
</protein>
<dbReference type="Gene3D" id="1.10.405.10">
    <property type="entry name" value="Guanine Nucleotide Dissociation Inhibitor, domain 1"/>
    <property type="match status" value="1"/>
</dbReference>
<dbReference type="InterPro" id="IPR002937">
    <property type="entry name" value="Amino_oxidase"/>
</dbReference>
<keyword evidence="7" id="KW-1185">Reference proteome</keyword>
<proteinExistence type="inferred from homology"/>
<dbReference type="Gene3D" id="3.50.50.60">
    <property type="entry name" value="FAD/NAD(P)-binding domain"/>
    <property type="match status" value="1"/>
</dbReference>
<keyword evidence="3" id="KW-0560">Oxidoreductase</keyword>
<comment type="similarity">
    <text evidence="2">Belongs to the flavin monoamine oxidase family.</text>
</comment>
<dbReference type="Gene3D" id="3.90.660.10">
    <property type="match status" value="1"/>
</dbReference>
<dbReference type="PANTHER" id="PTHR43563:SF14">
    <property type="entry name" value="AMINE OXIDASE"/>
    <property type="match status" value="1"/>
</dbReference>
<dbReference type="AlphaFoldDB" id="M0QK65"/>
<evidence type="ECO:0000256" key="1">
    <source>
        <dbReference type="ARBA" id="ARBA00001974"/>
    </source>
</evidence>
<reference evidence="6 7" key="1">
    <citation type="submission" date="2013-01" db="EMBL/GenBank/DDBJ databases">
        <title>Whole genome shotgun sequence of Gordonia soli NBRC 108243.</title>
        <authorList>
            <person name="Isaki-Nakamura S."/>
            <person name="Hosoyama A."/>
            <person name="Tsuchikane K."/>
            <person name="Ando Y."/>
            <person name="Baba S."/>
            <person name="Ohji S."/>
            <person name="Hamada M."/>
            <person name="Tamura T."/>
            <person name="Yamazoe A."/>
            <person name="Yamazaki S."/>
            <person name="Fujita N."/>
        </authorList>
    </citation>
    <scope>NUCLEOTIDE SEQUENCE [LARGE SCALE GENOMIC DNA]</scope>
    <source>
        <strain evidence="6 7">NBRC 108243</strain>
    </source>
</reference>
<evidence type="ECO:0000256" key="2">
    <source>
        <dbReference type="ARBA" id="ARBA00005995"/>
    </source>
</evidence>
<dbReference type="SUPFAM" id="SSF51905">
    <property type="entry name" value="FAD/NAD(P)-binding domain"/>
    <property type="match status" value="1"/>
</dbReference>
<evidence type="ECO:0000256" key="3">
    <source>
        <dbReference type="ARBA" id="ARBA00023002"/>
    </source>
</evidence>
<dbReference type="InterPro" id="IPR036188">
    <property type="entry name" value="FAD/NAD-bd_sf"/>
</dbReference>
<dbReference type="eggNOG" id="COG1231">
    <property type="taxonomic scope" value="Bacteria"/>
</dbReference>
<evidence type="ECO:0000256" key="4">
    <source>
        <dbReference type="PIRSR" id="PIRSR601613-1"/>
    </source>
</evidence>
<evidence type="ECO:0000259" key="5">
    <source>
        <dbReference type="Pfam" id="PF01593"/>
    </source>
</evidence>
<dbReference type="GO" id="GO:0016491">
    <property type="term" value="F:oxidoreductase activity"/>
    <property type="evidence" value="ECO:0007669"/>
    <property type="project" value="UniProtKB-KW"/>
</dbReference>
<dbReference type="PRINTS" id="PR00757">
    <property type="entry name" value="AMINEOXDASEF"/>
</dbReference>
<sequence>MVVDGDDVHAALWGMPVRGGLGLLDSARGLAKLELYARARRVPAWITPQTSAEELMHSLFRSDFGRRAGEASIGLLAGVTPAEFTAGQFLDYVRAAGSVFKLLTFAGGAQDSYFEQGAGAIADGLAEAFTGTIHTDAPVTEIRDTGTNVEVIAGDRVVECRRVVVAAPPPQVADIAFTPTLDDYRARLYAGAHMGRYTKIAVIYRTPWWRDRRRTGTVIVNAGSEIQMIVDATPHRAEHAALAAFSTGRGADLLAARDEADRAAVVVDAIESALGPAPEAPELVREQAWASEPHLRGAPAAVFAENPDLERLRRNHGRVHWAGTDLALAWRGYMDGAVGAGRAAADEVAEALRTDARHTAESSRPA</sequence>
<dbReference type="InterPro" id="IPR001613">
    <property type="entry name" value="Flavin_amine_oxidase"/>
</dbReference>
<dbReference type="InterPro" id="IPR050703">
    <property type="entry name" value="Flavin_MAO"/>
</dbReference>
<evidence type="ECO:0000313" key="6">
    <source>
        <dbReference type="EMBL" id="GAC68681.1"/>
    </source>
</evidence>
<name>M0QK65_9ACTN</name>
<comment type="caution">
    <text evidence="6">The sequence shown here is derived from an EMBL/GenBank/DDBJ whole genome shotgun (WGS) entry which is preliminary data.</text>
</comment>
<dbReference type="Proteomes" id="UP000011666">
    <property type="component" value="Unassembled WGS sequence"/>
</dbReference>
<dbReference type="Pfam" id="PF01593">
    <property type="entry name" value="Amino_oxidase"/>
    <property type="match status" value="1"/>
</dbReference>
<evidence type="ECO:0000313" key="7">
    <source>
        <dbReference type="Proteomes" id="UP000011666"/>
    </source>
</evidence>
<dbReference type="SUPFAM" id="SSF54373">
    <property type="entry name" value="FAD-linked reductases, C-terminal domain"/>
    <property type="match status" value="1"/>
</dbReference>
<feature type="domain" description="Amine oxidase" evidence="5">
    <location>
        <begin position="51"/>
        <end position="348"/>
    </location>
</feature>
<dbReference type="STRING" id="1223545.GS4_17_00670"/>
<feature type="binding site" evidence="4">
    <location>
        <position position="139"/>
    </location>
    <ligand>
        <name>FAD</name>
        <dbReference type="ChEBI" id="CHEBI:57692"/>
    </ligand>
</feature>
<organism evidence="6 7">
    <name type="scientific">Gordonia soli NBRC 108243</name>
    <dbReference type="NCBI Taxonomy" id="1223545"/>
    <lineage>
        <taxon>Bacteria</taxon>
        <taxon>Bacillati</taxon>
        <taxon>Actinomycetota</taxon>
        <taxon>Actinomycetes</taxon>
        <taxon>Mycobacteriales</taxon>
        <taxon>Gordoniaceae</taxon>
        <taxon>Gordonia</taxon>
    </lineage>
</organism>
<dbReference type="PANTHER" id="PTHR43563">
    <property type="entry name" value="AMINE OXIDASE"/>
    <property type="match status" value="1"/>
</dbReference>
<dbReference type="EMBL" id="BANX01000017">
    <property type="protein sequence ID" value="GAC68681.1"/>
    <property type="molecule type" value="Genomic_DNA"/>
</dbReference>
<gene>
    <name evidence="6" type="ORF">GS4_17_00670</name>
</gene>
<comment type="cofactor">
    <cofactor evidence="1">
        <name>FAD</name>
        <dbReference type="ChEBI" id="CHEBI:57692"/>
    </cofactor>
</comment>
<accession>M0QK65</accession>
<feature type="binding site" evidence="4">
    <location>
        <position position="245"/>
    </location>
    <ligand>
        <name>substrate</name>
    </ligand>
</feature>